<feature type="compositionally biased region" description="Polar residues" evidence="1">
    <location>
        <begin position="421"/>
        <end position="456"/>
    </location>
</feature>
<feature type="region of interest" description="Disordered" evidence="1">
    <location>
        <begin position="421"/>
        <end position="593"/>
    </location>
</feature>
<evidence type="ECO:0000256" key="1">
    <source>
        <dbReference type="SAM" id="MobiDB-lite"/>
    </source>
</evidence>
<feature type="compositionally biased region" description="Polar residues" evidence="1">
    <location>
        <begin position="517"/>
        <end position="529"/>
    </location>
</feature>
<dbReference type="Proteomes" id="UP001521222">
    <property type="component" value="Unassembled WGS sequence"/>
</dbReference>
<feature type="compositionally biased region" description="Basic and acidic residues" evidence="1">
    <location>
        <begin position="554"/>
        <end position="574"/>
    </location>
</feature>
<reference evidence="2 3" key="1">
    <citation type="submission" date="2024-02" db="EMBL/GenBank/DDBJ databases">
        <title>De novo assembly and annotation of 12 fungi associated with fruit tree decline syndrome in Ontario, Canada.</title>
        <authorList>
            <person name="Sulman M."/>
            <person name="Ellouze W."/>
            <person name="Ilyukhin E."/>
        </authorList>
    </citation>
    <scope>NUCLEOTIDE SEQUENCE [LARGE SCALE GENOMIC DNA]</scope>
    <source>
        <strain evidence="2 3">M97-236</strain>
    </source>
</reference>
<organism evidence="2 3">
    <name type="scientific">Nothophoma quercina</name>
    <dbReference type="NCBI Taxonomy" id="749835"/>
    <lineage>
        <taxon>Eukaryota</taxon>
        <taxon>Fungi</taxon>
        <taxon>Dikarya</taxon>
        <taxon>Ascomycota</taxon>
        <taxon>Pezizomycotina</taxon>
        <taxon>Dothideomycetes</taxon>
        <taxon>Pleosporomycetidae</taxon>
        <taxon>Pleosporales</taxon>
        <taxon>Pleosporineae</taxon>
        <taxon>Didymellaceae</taxon>
        <taxon>Nothophoma</taxon>
    </lineage>
</organism>
<comment type="caution">
    <text evidence="2">The sequence shown here is derived from an EMBL/GenBank/DDBJ whole genome shotgun (WGS) entry which is preliminary data.</text>
</comment>
<protein>
    <submittedName>
        <fullName evidence="2">Uncharacterized protein</fullName>
    </submittedName>
</protein>
<sequence length="593" mass="64579">MSTQDDFKTAPSASHATGKGLLTSSQDSAADPTCTATLAASAATASAVDIVRSSRASASSSAPSPSSMAKIITRFLFGEVQLPASYTHIATFLTGLAAGAAGVSALYNYLNRNKCNHAKVQLAVFHVVRFMKAHPSYEALLQRPHDLLKLMEPEVMLMLDQHLTKIEAGEVFKELKRKYDVEDVKEVIRKRVREDKRSEAKKPVAPYFMPVYAPSPRGFLPPDPRFYSPPPAIEEPTHENSQKPIKAFSPWDAQSAPPGSFLPVRCDTPVQVDRINQDAPPSDAKQLQFEQAQYEDCMDIDKSSSSSHAFCNTPTPSGRRSAALPPKPIPAFIAAVFTPASVPKKPGTYCLAYDDRDIYSSDEESDENKVKCSPAVIRKVNGVKCSGTELSPIAERNYILPLSLPDSADVPVAGSAQVAPSSVLKINNWSNRPVMTYSDSEGETPSKSPATRQSMQKGEERRSPTASVSSEMDKENSPHSSPSKKRKSVSPERTIDDSVSASPTRPRSSPLRDITPPISNGTGLSEQPKTPSPRAPSPAQPPKQPLKYGGRGRWTPEFRAKGNREDKKVKKEPRTPATRTSKRITAYNGTYTK</sequence>
<feature type="region of interest" description="Disordered" evidence="1">
    <location>
        <begin position="1"/>
        <end position="29"/>
    </location>
</feature>
<keyword evidence="3" id="KW-1185">Reference proteome</keyword>
<name>A0ABR3RSA4_9PLEO</name>
<dbReference type="EMBL" id="JAKIXB020000006">
    <property type="protein sequence ID" value="KAL1607316.1"/>
    <property type="molecule type" value="Genomic_DNA"/>
</dbReference>
<gene>
    <name evidence="2" type="ORF">SLS59_002281</name>
</gene>
<proteinExistence type="predicted"/>
<feature type="compositionally biased region" description="Pro residues" evidence="1">
    <location>
        <begin position="530"/>
        <end position="544"/>
    </location>
</feature>
<feature type="compositionally biased region" description="Polar residues" evidence="1">
    <location>
        <begin position="497"/>
        <end position="507"/>
    </location>
</feature>
<accession>A0ABR3RSA4</accession>
<evidence type="ECO:0000313" key="3">
    <source>
        <dbReference type="Proteomes" id="UP001521222"/>
    </source>
</evidence>
<evidence type="ECO:0000313" key="2">
    <source>
        <dbReference type="EMBL" id="KAL1607316.1"/>
    </source>
</evidence>